<protein>
    <submittedName>
        <fullName evidence="4">TIGR01777 family oxidoreductase</fullName>
    </submittedName>
</protein>
<dbReference type="EMBL" id="CP094970">
    <property type="protein sequence ID" value="UYM05442.1"/>
    <property type="molecule type" value="Genomic_DNA"/>
</dbReference>
<evidence type="ECO:0000259" key="3">
    <source>
        <dbReference type="Pfam" id="PF08338"/>
    </source>
</evidence>
<dbReference type="PANTHER" id="PTHR11092">
    <property type="entry name" value="SUGAR NUCLEOTIDE EPIMERASE RELATED"/>
    <property type="match status" value="1"/>
</dbReference>
<dbReference type="NCBIfam" id="TIGR01777">
    <property type="entry name" value="yfcH"/>
    <property type="match status" value="1"/>
</dbReference>
<sequence length="296" mass="31504">MKYVIGGASGQTGTALCRHLRSNGHDVVALVRRDPRGPNESRWDPYTGSVDAALIGSADVVVNLSGADPRRIPWTPAYKRRILDSRVSATRTLARAVAAATSKPAFLSASGSTIYGAERGPEVLTETSRTGSGFLCSVALHWEEEASIAADAGARVCLLRTTATLDRTGGLLQLMLPVFRLGLGARFGDGSQYFSCLSLRDWVAAVAWLAADDSAMGAYNLACPETPTNAELTRELARRLRRPAVLRAPGAPMRWVLGEQALAVLGSSRVRPARLLDSGFEFRDPDVAAILATALG</sequence>
<accession>A0AA46YKF3</accession>
<dbReference type="SUPFAM" id="SSF51735">
    <property type="entry name" value="NAD(P)-binding Rossmann-fold domains"/>
    <property type="match status" value="1"/>
</dbReference>
<dbReference type="KEGG" id="sgrg:L0C25_23520"/>
<proteinExistence type="inferred from homology"/>
<dbReference type="RefSeq" id="WP_271634277.1">
    <property type="nucleotide sequence ID" value="NZ_CP094970.1"/>
</dbReference>
<feature type="domain" description="NAD-dependent epimerase/dehydratase" evidence="2">
    <location>
        <begin position="4"/>
        <end position="221"/>
    </location>
</feature>
<dbReference type="InterPro" id="IPR036291">
    <property type="entry name" value="NAD(P)-bd_dom_sf"/>
</dbReference>
<dbReference type="AlphaFoldDB" id="A0AA46YKF3"/>
<dbReference type="Gene3D" id="3.40.50.720">
    <property type="entry name" value="NAD(P)-binding Rossmann-like Domain"/>
    <property type="match status" value="1"/>
</dbReference>
<dbReference type="InterPro" id="IPR001509">
    <property type="entry name" value="Epimerase_deHydtase"/>
</dbReference>
<name>A0AA46YKF3_9ACTN</name>
<evidence type="ECO:0000313" key="5">
    <source>
        <dbReference type="Proteomes" id="UP001164390"/>
    </source>
</evidence>
<dbReference type="InterPro" id="IPR010099">
    <property type="entry name" value="SDR39U1"/>
</dbReference>
<reference evidence="4" key="1">
    <citation type="submission" date="2022-01" db="EMBL/GenBank/DDBJ databases">
        <title>Nocardioidaceae gen. sp. A5X3R13.</title>
        <authorList>
            <person name="Lopez Marin M.A."/>
            <person name="Uhlik O."/>
        </authorList>
    </citation>
    <scope>NUCLEOTIDE SEQUENCE</scope>
    <source>
        <strain evidence="4">A5X3R13</strain>
    </source>
</reference>
<evidence type="ECO:0000313" key="4">
    <source>
        <dbReference type="EMBL" id="UYM05442.1"/>
    </source>
</evidence>
<gene>
    <name evidence="4" type="ORF">L0C25_23520</name>
</gene>
<organism evidence="4 5">
    <name type="scientific">Solicola gregarius</name>
    <dbReference type="NCBI Taxonomy" id="2908642"/>
    <lineage>
        <taxon>Bacteria</taxon>
        <taxon>Bacillati</taxon>
        <taxon>Actinomycetota</taxon>
        <taxon>Actinomycetes</taxon>
        <taxon>Propionibacteriales</taxon>
        <taxon>Nocardioidaceae</taxon>
        <taxon>Solicola</taxon>
    </lineage>
</organism>
<comment type="similarity">
    <text evidence="1">Belongs to the NAD(P)-dependent epimerase/dehydratase family. SDR39U1 subfamily.</text>
</comment>
<dbReference type="PANTHER" id="PTHR11092:SF0">
    <property type="entry name" value="EPIMERASE FAMILY PROTEIN SDR39U1"/>
    <property type="match status" value="1"/>
</dbReference>
<keyword evidence="5" id="KW-1185">Reference proteome</keyword>
<dbReference type="Pfam" id="PF01370">
    <property type="entry name" value="Epimerase"/>
    <property type="match status" value="1"/>
</dbReference>
<dbReference type="Pfam" id="PF08338">
    <property type="entry name" value="DUF1731"/>
    <property type="match status" value="1"/>
</dbReference>
<dbReference type="Proteomes" id="UP001164390">
    <property type="component" value="Chromosome"/>
</dbReference>
<evidence type="ECO:0000256" key="1">
    <source>
        <dbReference type="ARBA" id="ARBA00009353"/>
    </source>
</evidence>
<dbReference type="InterPro" id="IPR013549">
    <property type="entry name" value="DUF1731"/>
</dbReference>
<feature type="domain" description="DUF1731" evidence="3">
    <location>
        <begin position="248"/>
        <end position="292"/>
    </location>
</feature>
<evidence type="ECO:0000259" key="2">
    <source>
        <dbReference type="Pfam" id="PF01370"/>
    </source>
</evidence>